<gene>
    <name evidence="1" type="ORF">A5779_20780</name>
</gene>
<dbReference type="Proteomes" id="UP000094008">
    <property type="component" value="Unassembled WGS sequence"/>
</dbReference>
<sequence length="83" mass="9249">MPTAFLALDHGECKVARGPLQVLAFARRETKQAVGLALADFYLRAVPDAVWQPLGRKRRKSTPKVTGLRCFPALRWPDAVAEF</sequence>
<evidence type="ECO:0000313" key="1">
    <source>
        <dbReference type="EMBL" id="OBB93652.1"/>
    </source>
</evidence>
<name>A0A1A0WAE7_MYCPR</name>
<organism evidence="1 2">
    <name type="scientific">Mycolicibacterium peregrinum</name>
    <name type="common">Mycobacterium peregrinum</name>
    <dbReference type="NCBI Taxonomy" id="43304"/>
    <lineage>
        <taxon>Bacteria</taxon>
        <taxon>Bacillati</taxon>
        <taxon>Actinomycetota</taxon>
        <taxon>Actinomycetes</taxon>
        <taxon>Mycobacteriales</taxon>
        <taxon>Mycobacteriaceae</taxon>
        <taxon>Mycolicibacterium</taxon>
    </lineage>
</organism>
<dbReference type="AlphaFoldDB" id="A0A1A0WAE7"/>
<accession>A0A1A0WAE7</accession>
<evidence type="ECO:0000313" key="2">
    <source>
        <dbReference type="Proteomes" id="UP000094008"/>
    </source>
</evidence>
<dbReference type="EMBL" id="LZSY01000061">
    <property type="protein sequence ID" value="OBB93652.1"/>
    <property type="molecule type" value="Genomic_DNA"/>
</dbReference>
<comment type="caution">
    <text evidence="1">The sequence shown here is derived from an EMBL/GenBank/DDBJ whole genome shotgun (WGS) entry which is preliminary data.</text>
</comment>
<reference evidence="2" key="1">
    <citation type="submission" date="2016-06" db="EMBL/GenBank/DDBJ databases">
        <authorList>
            <person name="Sutton G."/>
            <person name="Brinkac L."/>
            <person name="Sanka R."/>
            <person name="Adams M."/>
            <person name="Lau E."/>
            <person name="Mehaffy C."/>
            <person name="Tameris M."/>
            <person name="Hatherill M."/>
            <person name="Hanekom W."/>
            <person name="Mahomed H."/>
            <person name="Mcshane H."/>
        </authorList>
    </citation>
    <scope>NUCLEOTIDE SEQUENCE [LARGE SCALE GENOMIC DNA]</scope>
    <source>
        <strain evidence="2">852002-10433_SCH5171157</strain>
    </source>
</reference>
<proteinExistence type="predicted"/>
<protein>
    <submittedName>
        <fullName evidence="1">Uncharacterized protein</fullName>
    </submittedName>
</protein>